<protein>
    <submittedName>
        <fullName evidence="1">Methyltransferase domain-containing protein</fullName>
    </submittedName>
</protein>
<keyword evidence="1" id="KW-0489">Methyltransferase</keyword>
<dbReference type="GO" id="GO:0032259">
    <property type="term" value="P:methylation"/>
    <property type="evidence" value="ECO:0007669"/>
    <property type="project" value="UniProtKB-KW"/>
</dbReference>
<evidence type="ECO:0000313" key="2">
    <source>
        <dbReference type="Proteomes" id="UP000309788"/>
    </source>
</evidence>
<dbReference type="Pfam" id="PF05401">
    <property type="entry name" value="NodS"/>
    <property type="match status" value="1"/>
</dbReference>
<dbReference type="InterPro" id="IPR029063">
    <property type="entry name" value="SAM-dependent_MTases_sf"/>
</dbReference>
<proteinExistence type="predicted"/>
<dbReference type="GO" id="GO:0009312">
    <property type="term" value="P:oligosaccharide biosynthetic process"/>
    <property type="evidence" value="ECO:0007669"/>
    <property type="project" value="InterPro"/>
</dbReference>
<accession>A0A5R9KBC5</accession>
<comment type="caution">
    <text evidence="1">The sequence shown here is derived from an EMBL/GenBank/DDBJ whole genome shotgun (WGS) entry which is preliminary data.</text>
</comment>
<keyword evidence="2" id="KW-1185">Reference proteome</keyword>
<dbReference type="RefSeq" id="WP_138282174.1">
    <property type="nucleotide sequence ID" value="NZ_BMGE01000003.1"/>
</dbReference>
<gene>
    <name evidence="1" type="ORF">FEM55_15050</name>
</gene>
<dbReference type="AlphaFoldDB" id="A0A5R9KBC5"/>
<evidence type="ECO:0000313" key="1">
    <source>
        <dbReference type="EMBL" id="TLU92065.1"/>
    </source>
</evidence>
<name>A0A5R9KBC5_9BACT</name>
<dbReference type="Gene3D" id="3.40.50.150">
    <property type="entry name" value="Vaccinia Virus protein VP39"/>
    <property type="match status" value="1"/>
</dbReference>
<dbReference type="InterPro" id="IPR008715">
    <property type="entry name" value="SAM-MeTfrase_NodS-like"/>
</dbReference>
<reference evidence="1 2" key="1">
    <citation type="submission" date="2019-05" db="EMBL/GenBank/DDBJ databases">
        <authorList>
            <person name="Qu J.-H."/>
        </authorList>
    </citation>
    <scope>NUCLEOTIDE SEQUENCE [LARGE SCALE GENOMIC DNA]</scope>
    <source>
        <strain evidence="1 2">Z12</strain>
    </source>
</reference>
<sequence length="197" mass="22894">MSDHKKSLTEDYFDKVYQNNEDPWNFETSEYEFNKYKTTMDALTCATYRNAFEIGCSIGVLSEMLAVRCQRLLSIDAAKAPLVKARRRLERFNHVQVQQMAVPGQFPDERFDLVLISEVGYYLSMTDLEILQGQILAHLDQYGQLLLVHWTPQVDDYPLTGDQVHEAFQLLSGPGQPLELLFSLREKTYRLDSFQKR</sequence>
<keyword evidence="1" id="KW-0808">Transferase</keyword>
<organism evidence="1 2">
    <name type="scientific">Dyadobacter sediminis</name>
    <dbReference type="NCBI Taxonomy" id="1493691"/>
    <lineage>
        <taxon>Bacteria</taxon>
        <taxon>Pseudomonadati</taxon>
        <taxon>Bacteroidota</taxon>
        <taxon>Cytophagia</taxon>
        <taxon>Cytophagales</taxon>
        <taxon>Spirosomataceae</taxon>
        <taxon>Dyadobacter</taxon>
    </lineage>
</organism>
<dbReference type="Proteomes" id="UP000309788">
    <property type="component" value="Unassembled WGS sequence"/>
</dbReference>
<dbReference type="EMBL" id="VCEI01000025">
    <property type="protein sequence ID" value="TLU92065.1"/>
    <property type="molecule type" value="Genomic_DNA"/>
</dbReference>
<dbReference type="OrthoDB" id="9790023at2"/>
<dbReference type="GO" id="GO:0008757">
    <property type="term" value="F:S-adenosylmethionine-dependent methyltransferase activity"/>
    <property type="evidence" value="ECO:0007669"/>
    <property type="project" value="InterPro"/>
</dbReference>
<dbReference type="SUPFAM" id="SSF53335">
    <property type="entry name" value="S-adenosyl-L-methionine-dependent methyltransferases"/>
    <property type="match status" value="1"/>
</dbReference>